<evidence type="ECO:0000313" key="8">
    <source>
        <dbReference type="RefSeq" id="XP_034105419.1"/>
    </source>
</evidence>
<dbReference type="RefSeq" id="XP_034105419.1">
    <property type="nucleotide sequence ID" value="XM_034249528.1"/>
</dbReference>
<dbReference type="GeneID" id="117568713"/>
<dbReference type="GO" id="GO:0005634">
    <property type="term" value="C:nucleus"/>
    <property type="evidence" value="ECO:0007669"/>
    <property type="project" value="UniProtKB-SubCell"/>
</dbReference>
<dbReference type="Proteomes" id="UP000515160">
    <property type="component" value="Chromosome 3"/>
</dbReference>
<evidence type="ECO:0000256" key="5">
    <source>
        <dbReference type="ARBA" id="ARBA00023242"/>
    </source>
</evidence>
<dbReference type="GO" id="GO:0005737">
    <property type="term" value="C:cytoplasm"/>
    <property type="evidence" value="ECO:0007669"/>
    <property type="project" value="UniProtKB-SubCell"/>
</dbReference>
<evidence type="ECO:0000256" key="6">
    <source>
        <dbReference type="SAM" id="MobiDB-lite"/>
    </source>
</evidence>
<reference evidence="8" key="1">
    <citation type="submission" date="2025-08" db="UniProtKB">
        <authorList>
            <consortium name="RefSeq"/>
        </authorList>
    </citation>
    <scope>IDENTIFICATION</scope>
    <source>
        <strain evidence="8">15112-1751.03</strain>
        <tissue evidence="8">Whole Adult</tissue>
    </source>
</reference>
<dbReference type="InterPro" id="IPR033335">
    <property type="entry name" value="JUPITER"/>
</dbReference>
<proteinExistence type="predicted"/>
<evidence type="ECO:0000256" key="4">
    <source>
        <dbReference type="ARBA" id="ARBA00022553"/>
    </source>
</evidence>
<name>A0A6P8WT83_DROAB</name>
<protein>
    <submittedName>
        <fullName evidence="8">Microtubule-associated protein Jupiter-like</fullName>
    </submittedName>
</protein>
<accession>A0A6P8WT83</accession>
<gene>
    <name evidence="8" type="primary">LOC117568713</name>
</gene>
<keyword evidence="4" id="KW-0597">Phosphoprotein</keyword>
<evidence type="ECO:0000256" key="2">
    <source>
        <dbReference type="ARBA" id="ARBA00004496"/>
    </source>
</evidence>
<feature type="region of interest" description="Disordered" evidence="6">
    <location>
        <begin position="21"/>
        <end position="61"/>
    </location>
</feature>
<comment type="subcellular location">
    <subcellularLocation>
        <location evidence="2">Cytoplasm</location>
    </subcellularLocation>
    <subcellularLocation>
        <location evidence="1">Nucleus</location>
    </subcellularLocation>
</comment>
<evidence type="ECO:0000256" key="3">
    <source>
        <dbReference type="ARBA" id="ARBA00022490"/>
    </source>
</evidence>
<dbReference type="AlphaFoldDB" id="A0A6P8WT83"/>
<sequence>MSQSNPNTLYVEKESDNIMYSRNPITGTGLNGDGVGGLKPKIPKTRVGNPVTGEGYRPGHTDVEDLRKVHRRQATFTENRP</sequence>
<dbReference type="Pfam" id="PF17054">
    <property type="entry name" value="JUPITER"/>
    <property type="match status" value="1"/>
</dbReference>
<dbReference type="OrthoDB" id="6367565at2759"/>
<evidence type="ECO:0000256" key="1">
    <source>
        <dbReference type="ARBA" id="ARBA00004123"/>
    </source>
</evidence>
<keyword evidence="5" id="KW-0539">Nucleus</keyword>
<organism evidence="7 8">
    <name type="scientific">Drosophila albomicans</name>
    <name type="common">Fruit fly</name>
    <dbReference type="NCBI Taxonomy" id="7291"/>
    <lineage>
        <taxon>Eukaryota</taxon>
        <taxon>Metazoa</taxon>
        <taxon>Ecdysozoa</taxon>
        <taxon>Arthropoda</taxon>
        <taxon>Hexapoda</taxon>
        <taxon>Insecta</taxon>
        <taxon>Pterygota</taxon>
        <taxon>Neoptera</taxon>
        <taxon>Endopterygota</taxon>
        <taxon>Diptera</taxon>
        <taxon>Brachycera</taxon>
        <taxon>Muscomorpha</taxon>
        <taxon>Ephydroidea</taxon>
        <taxon>Drosophilidae</taxon>
        <taxon>Drosophila</taxon>
    </lineage>
</organism>
<keyword evidence="3" id="KW-0963">Cytoplasm</keyword>
<keyword evidence="7" id="KW-1185">Reference proteome</keyword>
<evidence type="ECO:0000313" key="7">
    <source>
        <dbReference type="Proteomes" id="UP000515160"/>
    </source>
</evidence>